<dbReference type="OrthoDB" id="100605at2"/>
<accession>A0A0H4PX27</accession>
<dbReference type="KEGG" id="camu:CA2015_3542"/>
<gene>
    <name evidence="1" type="ORF">CA2015_3542</name>
</gene>
<organism evidence="1 2">
    <name type="scientific">Cyclobacterium amurskyense</name>
    <dbReference type="NCBI Taxonomy" id="320787"/>
    <lineage>
        <taxon>Bacteria</taxon>
        <taxon>Pseudomonadati</taxon>
        <taxon>Bacteroidota</taxon>
        <taxon>Cytophagia</taxon>
        <taxon>Cytophagales</taxon>
        <taxon>Cyclobacteriaceae</taxon>
        <taxon>Cyclobacterium</taxon>
    </lineage>
</organism>
<name>A0A0H4PX27_9BACT</name>
<dbReference type="Gene3D" id="3.20.20.80">
    <property type="entry name" value="Glycosidases"/>
    <property type="match status" value="1"/>
</dbReference>
<proteinExistence type="predicted"/>
<reference evidence="1 2" key="1">
    <citation type="submission" date="2015-07" db="EMBL/GenBank/DDBJ databases">
        <authorList>
            <person name="Kim K.M."/>
        </authorList>
    </citation>
    <scope>NUCLEOTIDE SEQUENCE [LARGE SCALE GENOMIC DNA]</scope>
    <source>
        <strain evidence="1 2">KCTC 12363</strain>
    </source>
</reference>
<dbReference type="STRING" id="320787.CA2015_3542"/>
<dbReference type="InterPro" id="IPR017853">
    <property type="entry name" value="GH"/>
</dbReference>
<keyword evidence="2" id="KW-1185">Reference proteome</keyword>
<evidence type="ECO:0000313" key="1">
    <source>
        <dbReference type="EMBL" id="AKP52922.1"/>
    </source>
</evidence>
<dbReference type="Proteomes" id="UP000036520">
    <property type="component" value="Chromosome"/>
</dbReference>
<dbReference type="Gene3D" id="2.60.120.260">
    <property type="entry name" value="Galactose-binding domain-like"/>
    <property type="match status" value="1"/>
</dbReference>
<dbReference type="SUPFAM" id="SSF51445">
    <property type="entry name" value="(Trans)glycosidases"/>
    <property type="match status" value="1"/>
</dbReference>
<evidence type="ECO:0000313" key="2">
    <source>
        <dbReference type="Proteomes" id="UP000036520"/>
    </source>
</evidence>
<dbReference type="AlphaFoldDB" id="A0A0H4PX27"/>
<protein>
    <submittedName>
        <fullName evidence="1">Uncharacterized protein</fullName>
    </submittedName>
</protein>
<dbReference type="RefSeq" id="WP_048643091.1">
    <property type="nucleotide sequence ID" value="NZ_CP012040.1"/>
</dbReference>
<sequence>MKFRNCFGLVKTILIGISIVLFISPLVKALDVGDFSGVNYSEKEDTFPIILTWDYNIYVMGPAEIKQFVQLAKEKNIDQINLRINNKGVINARIDHGTVYRERLDAFGEDFDPLRVLVEEGHKAGLRVGVHFDLFESSYDQFFIRHPEFTPQSQKDTIIYNAFPSYAHKEVRDYMLGRVRDLAEYEVDQMFFCTKSSHTPRNMTEVPRNTYAAYNSPIVEKYEENYGVDILIATPDREKMAKIHGDFIIDFLKEANRTLDAYNISSIAGATLSGYLQPSGKNIFLDWKSMVDNKVADGLVMSNTRGETYAWFEDGAIEKFREIRQETSNNGMKFYAYMLSTVFWKVRDEHSLSHLLEYIPKQMHYFQQLGTEGILIHEVYQPDIWEALGNWRLVEQDKKQVLTIPKPEGGILEYIFHQKMPHGGFEEANSHWFWDILPAWSGRDDWLPGKNSPIGLNADDFEQFWVSDNQGNDRLHAAYDWKVMANSEYSGRSYSGRSSMLLYADGDAGKGASRKISWKSYSEIPIIPETPSVFSVWMHGEELAGIEKAGMQITFKDSKGNVIDCVEKNLKVRGTFKWRELKLPYQIPAQSHFVEVALAMEVSDEVESHGRLWFDAFRIEDAQGTFGKEHFTIVSSQDAIEGTHFASFNSRKGYEISSKEFLLKKGKADYLKVSLRTPEKEAMDVLLLLGEGISKRVHLTENWKTFQIPISELPNQLKTKLIIRALATGTIHVDNIMFE</sequence>
<dbReference type="EMBL" id="CP012040">
    <property type="protein sequence ID" value="AKP52922.1"/>
    <property type="molecule type" value="Genomic_DNA"/>
</dbReference>